<evidence type="ECO:0000313" key="5">
    <source>
        <dbReference type="EMBL" id="NAW64861.1"/>
    </source>
</evidence>
<dbReference type="CDD" id="cd02883">
    <property type="entry name" value="NUDIX_Hydrolase"/>
    <property type="match status" value="1"/>
</dbReference>
<dbReference type="InterPro" id="IPR036938">
    <property type="entry name" value="PAP2/HPO_sf"/>
</dbReference>
<dbReference type="InterPro" id="IPR000086">
    <property type="entry name" value="NUDIX_hydrolase_dom"/>
</dbReference>
<dbReference type="SUPFAM" id="SSF48317">
    <property type="entry name" value="Acid phosphatase/Vanadium-dependent haloperoxidase"/>
    <property type="match status" value="1"/>
</dbReference>
<accession>A0A7X5AZZ4</accession>
<comment type="catalytic activity">
    <reaction evidence="3">
        <text>di-trans,octa-cis-undecaprenyl diphosphate + H2O = di-trans,octa-cis-undecaprenyl phosphate + phosphate + H(+)</text>
        <dbReference type="Rhea" id="RHEA:28094"/>
        <dbReference type="ChEBI" id="CHEBI:15377"/>
        <dbReference type="ChEBI" id="CHEBI:15378"/>
        <dbReference type="ChEBI" id="CHEBI:43474"/>
        <dbReference type="ChEBI" id="CHEBI:58405"/>
        <dbReference type="ChEBI" id="CHEBI:60392"/>
        <dbReference type="EC" id="3.6.1.27"/>
    </reaction>
</comment>
<dbReference type="Pfam" id="PF01569">
    <property type="entry name" value="PAP2"/>
    <property type="match status" value="1"/>
</dbReference>
<protein>
    <recommendedName>
        <fullName evidence="1">undecaprenyl-diphosphate phosphatase</fullName>
        <ecNumber evidence="1">3.6.1.27</ecNumber>
    </recommendedName>
    <alternativeName>
        <fullName evidence="2">Undecaprenyl pyrophosphate phosphatase</fullName>
    </alternativeName>
</protein>
<dbReference type="PROSITE" id="PS51462">
    <property type="entry name" value="NUDIX"/>
    <property type="match status" value="1"/>
</dbReference>
<dbReference type="AlphaFoldDB" id="A0A7X5AZZ4"/>
<proteinExistence type="predicted"/>
<dbReference type="Gene3D" id="3.90.79.10">
    <property type="entry name" value="Nucleoside Triphosphate Pyrophosphohydrolase"/>
    <property type="match status" value="1"/>
</dbReference>
<dbReference type="GO" id="GO:0050380">
    <property type="term" value="F:undecaprenyl-diphosphatase activity"/>
    <property type="evidence" value="ECO:0007669"/>
    <property type="project" value="UniProtKB-EC"/>
</dbReference>
<evidence type="ECO:0000313" key="6">
    <source>
        <dbReference type="Proteomes" id="UP000465712"/>
    </source>
</evidence>
<comment type="caution">
    <text evidence="5">The sequence shown here is derived from an EMBL/GenBank/DDBJ whole genome shotgun (WGS) entry which is preliminary data.</text>
</comment>
<dbReference type="PANTHER" id="PTHR14969">
    <property type="entry name" value="SPHINGOSINE-1-PHOSPHATE PHOSPHOHYDROLASE"/>
    <property type="match status" value="1"/>
</dbReference>
<evidence type="ECO:0000256" key="2">
    <source>
        <dbReference type="ARBA" id="ARBA00032707"/>
    </source>
</evidence>
<organism evidence="5 6">
    <name type="scientific">Photobacterium halotolerans</name>
    <dbReference type="NCBI Taxonomy" id="265726"/>
    <lineage>
        <taxon>Bacteria</taxon>
        <taxon>Pseudomonadati</taxon>
        <taxon>Pseudomonadota</taxon>
        <taxon>Gammaproteobacteria</taxon>
        <taxon>Vibrionales</taxon>
        <taxon>Vibrionaceae</taxon>
        <taxon>Photobacterium</taxon>
    </lineage>
</organism>
<evidence type="ECO:0000259" key="4">
    <source>
        <dbReference type="PROSITE" id="PS51462"/>
    </source>
</evidence>
<evidence type="ECO:0000256" key="1">
    <source>
        <dbReference type="ARBA" id="ARBA00012374"/>
    </source>
</evidence>
<dbReference type="InterPro" id="IPR015797">
    <property type="entry name" value="NUDIX_hydrolase-like_dom_sf"/>
</dbReference>
<sequence>MTSEVITRKFSIPGGYIDNQDTASEAARREALEETGIHVEVVKLLQYRDRAAIFACVATQPILVAEQKESAQRQQIASWHAADFSREVKAVYLISPLSLVSAEYRYPEDTALLYQWMMETPESEVVFFTDISDRASVLHQAELVAITAFKNWGNALPDAAKTVLDSLMWLLNLSGEYWFVFLLIAVIASVAGPGTMLPLLAATVITILVSTCLKQVFYLPRPFYLVPGLQNGDAYGFSFPSGHTLLATVIWGMFWIKLCAGKSRLRAGSGLLMVTVLILGQALARVWFGVHFISDTVAAIVIGILLLILFTRLFTPTAIRGKAIWLGIAVLTGVAAGLTLLPAHTYLFAISLGVFLSLDALPKESLTLSVPRHIVVALILLAGSGAIVYSFAVMANASTVSLIILGMHAAGAFLLAVWLVAGSSLMLKLLAAPETA</sequence>
<dbReference type="PANTHER" id="PTHR14969:SF13">
    <property type="entry name" value="AT30094P"/>
    <property type="match status" value="1"/>
</dbReference>
<dbReference type="Proteomes" id="UP000465712">
    <property type="component" value="Unassembled WGS sequence"/>
</dbReference>
<dbReference type="Pfam" id="PF00293">
    <property type="entry name" value="NUDIX"/>
    <property type="match status" value="1"/>
</dbReference>
<evidence type="ECO:0000256" key="3">
    <source>
        <dbReference type="ARBA" id="ARBA00047594"/>
    </source>
</evidence>
<name>A0A7X5AZZ4_9GAMM</name>
<dbReference type="Gene3D" id="1.20.144.10">
    <property type="entry name" value="Phosphatidic acid phosphatase type 2/haloperoxidase"/>
    <property type="match status" value="1"/>
</dbReference>
<dbReference type="InterPro" id="IPR000326">
    <property type="entry name" value="PAP2/HPO"/>
</dbReference>
<dbReference type="EC" id="3.6.1.27" evidence="1"/>
<reference evidence="5 6" key="1">
    <citation type="submission" date="2017-05" db="EMBL/GenBank/DDBJ databases">
        <title>High clonality and local adaptation shapes Vibrionaceae linages within an endangered oasis.</title>
        <authorList>
            <person name="Vazquez-Rosas-Landa M."/>
        </authorList>
    </citation>
    <scope>NUCLEOTIDE SEQUENCE [LARGE SCALE GENOMIC DNA]</scope>
    <source>
        <strain evidence="5 6">P46_P4S1P180</strain>
    </source>
</reference>
<dbReference type="EMBL" id="WXWW01000103">
    <property type="protein sequence ID" value="NAW64861.1"/>
    <property type="molecule type" value="Genomic_DNA"/>
</dbReference>
<feature type="domain" description="Nudix hydrolase" evidence="4">
    <location>
        <begin position="1"/>
        <end position="119"/>
    </location>
</feature>
<dbReference type="CDD" id="cd01610">
    <property type="entry name" value="PAP2_like"/>
    <property type="match status" value="1"/>
</dbReference>
<gene>
    <name evidence="5" type="ORF">CAG72_06485</name>
</gene>
<dbReference type="SMART" id="SM00014">
    <property type="entry name" value="acidPPc"/>
    <property type="match status" value="1"/>
</dbReference>
<dbReference type="SUPFAM" id="SSF55811">
    <property type="entry name" value="Nudix"/>
    <property type="match status" value="1"/>
</dbReference>